<organism evidence="1 2">
    <name type="scientific">Sphingobacterium athyrii</name>
    <dbReference type="NCBI Taxonomy" id="2152717"/>
    <lineage>
        <taxon>Bacteria</taxon>
        <taxon>Pseudomonadati</taxon>
        <taxon>Bacteroidota</taxon>
        <taxon>Sphingobacteriia</taxon>
        <taxon>Sphingobacteriales</taxon>
        <taxon>Sphingobacteriaceae</taxon>
        <taxon>Sphingobacterium</taxon>
    </lineage>
</organism>
<dbReference type="RefSeq" id="WP_108634153.1">
    <property type="nucleotide sequence ID" value="NZ_QCXX01000003.1"/>
</dbReference>
<evidence type="ECO:0000313" key="2">
    <source>
        <dbReference type="Proteomes" id="UP000250831"/>
    </source>
</evidence>
<accession>A0A363NTS2</accession>
<gene>
    <name evidence="1" type="ORF">DCO56_12770</name>
</gene>
<dbReference type="Proteomes" id="UP000250831">
    <property type="component" value="Unassembled WGS sequence"/>
</dbReference>
<reference evidence="1 2" key="1">
    <citation type="submission" date="2018-04" db="EMBL/GenBank/DDBJ databases">
        <title>Sphingobacterium sp. M46 Genome.</title>
        <authorList>
            <person name="Cheng J."/>
            <person name="Li Y."/>
        </authorList>
    </citation>
    <scope>NUCLEOTIDE SEQUENCE [LARGE SCALE GENOMIC DNA]</scope>
    <source>
        <strain evidence="1 2">M46</strain>
    </source>
</reference>
<name>A0A363NTS2_9SPHI</name>
<protein>
    <submittedName>
        <fullName evidence="1">Uncharacterized protein</fullName>
    </submittedName>
</protein>
<keyword evidence="2" id="KW-1185">Reference proteome</keyword>
<dbReference type="EMBL" id="QCXX01000003">
    <property type="protein sequence ID" value="PUV24225.1"/>
    <property type="molecule type" value="Genomic_DNA"/>
</dbReference>
<proteinExistence type="predicted"/>
<evidence type="ECO:0000313" key="1">
    <source>
        <dbReference type="EMBL" id="PUV24225.1"/>
    </source>
</evidence>
<dbReference type="AlphaFoldDB" id="A0A363NTS2"/>
<dbReference type="OrthoDB" id="1258379at2"/>
<comment type="caution">
    <text evidence="1">The sequence shown here is derived from an EMBL/GenBank/DDBJ whole genome shotgun (WGS) entry which is preliminary data.</text>
</comment>
<sequence length="118" mass="14099">MHYLVIENKQLQELTYDIVGFFWDNGNEISIQEGYTGKNNNYQRIDFIVSLDNCCFSEPHILKTKQFIHFCKDGVYSNVIPFPYRIFEFKDLNKHTLAAFFSWSKRLNLFKSSRELKL</sequence>